<organism evidence="2 3">
    <name type="scientific">Ceratodon purpureus</name>
    <name type="common">Fire moss</name>
    <name type="synonym">Dicranum purpureum</name>
    <dbReference type="NCBI Taxonomy" id="3225"/>
    <lineage>
        <taxon>Eukaryota</taxon>
        <taxon>Viridiplantae</taxon>
        <taxon>Streptophyta</taxon>
        <taxon>Embryophyta</taxon>
        <taxon>Bryophyta</taxon>
        <taxon>Bryophytina</taxon>
        <taxon>Bryopsida</taxon>
        <taxon>Dicranidae</taxon>
        <taxon>Pseudoditrichales</taxon>
        <taxon>Ditrichaceae</taxon>
        <taxon>Ceratodon</taxon>
    </lineage>
</organism>
<dbReference type="AlphaFoldDB" id="A0A8T0GSI9"/>
<reference evidence="2" key="1">
    <citation type="submission" date="2020-06" db="EMBL/GenBank/DDBJ databases">
        <title>WGS assembly of Ceratodon purpureus strain R40.</title>
        <authorList>
            <person name="Carey S.B."/>
            <person name="Jenkins J."/>
            <person name="Shu S."/>
            <person name="Lovell J.T."/>
            <person name="Sreedasyam A."/>
            <person name="Maumus F."/>
            <person name="Tiley G.P."/>
            <person name="Fernandez-Pozo N."/>
            <person name="Barry K."/>
            <person name="Chen C."/>
            <person name="Wang M."/>
            <person name="Lipzen A."/>
            <person name="Daum C."/>
            <person name="Saski C.A."/>
            <person name="Payton A.C."/>
            <person name="Mcbreen J.C."/>
            <person name="Conrad R.E."/>
            <person name="Kollar L.M."/>
            <person name="Olsson S."/>
            <person name="Huttunen S."/>
            <person name="Landis J.B."/>
            <person name="Wickett N.J."/>
            <person name="Johnson M.G."/>
            <person name="Rensing S.A."/>
            <person name="Grimwood J."/>
            <person name="Schmutz J."/>
            <person name="Mcdaniel S.F."/>
        </authorList>
    </citation>
    <scope>NUCLEOTIDE SEQUENCE</scope>
    <source>
        <strain evidence="2">R40</strain>
    </source>
</reference>
<dbReference type="Proteomes" id="UP000822688">
    <property type="component" value="Chromosome 9"/>
</dbReference>
<proteinExistence type="predicted"/>
<evidence type="ECO:0000313" key="3">
    <source>
        <dbReference type="Proteomes" id="UP000822688"/>
    </source>
</evidence>
<dbReference type="EMBL" id="CM026430">
    <property type="protein sequence ID" value="KAG0561385.1"/>
    <property type="molecule type" value="Genomic_DNA"/>
</dbReference>
<gene>
    <name evidence="2" type="ORF">KC19_9G060900</name>
</gene>
<comment type="caution">
    <text evidence="2">The sequence shown here is derived from an EMBL/GenBank/DDBJ whole genome shotgun (WGS) entry which is preliminary data.</text>
</comment>
<keyword evidence="3" id="KW-1185">Reference proteome</keyword>
<evidence type="ECO:0008006" key="4">
    <source>
        <dbReference type="Google" id="ProtNLM"/>
    </source>
</evidence>
<name>A0A8T0GSI9_CERPU</name>
<keyword evidence="1" id="KW-0732">Signal</keyword>
<feature type="signal peptide" evidence="1">
    <location>
        <begin position="1"/>
        <end position="20"/>
    </location>
</feature>
<sequence>MLPLVTDLTLIIVCLYLVDAEFYFVSPFNEGELHVFFWSISISKLIICTLST</sequence>
<evidence type="ECO:0000256" key="1">
    <source>
        <dbReference type="SAM" id="SignalP"/>
    </source>
</evidence>
<accession>A0A8T0GSI9</accession>
<evidence type="ECO:0000313" key="2">
    <source>
        <dbReference type="EMBL" id="KAG0561385.1"/>
    </source>
</evidence>
<feature type="chain" id="PRO_5035855015" description="NADH dehydrogenase subunit 3" evidence="1">
    <location>
        <begin position="21"/>
        <end position="52"/>
    </location>
</feature>
<protein>
    <recommendedName>
        <fullName evidence="4">NADH dehydrogenase subunit 3</fullName>
    </recommendedName>
</protein>